<organism evidence="2 3">
    <name type="scientific">Streptomyces roseolus</name>
    <dbReference type="NCBI Taxonomy" id="67358"/>
    <lineage>
        <taxon>Bacteria</taxon>
        <taxon>Bacillati</taxon>
        <taxon>Actinomycetota</taxon>
        <taxon>Actinomycetes</taxon>
        <taxon>Kitasatosporales</taxon>
        <taxon>Streptomycetaceae</taxon>
        <taxon>Streptomyces</taxon>
    </lineage>
</organism>
<sequence length="106" mass="11359">QMLESRASEASEKLGRLRGESERLAPEDGETHTQLPEELVPADADQPQALVGPARAERAARSEAVVGARAAHAGLLRDHRAAEDAAGGFDETAALLRDLLRDHTEE</sequence>
<dbReference type="Proteomes" id="UP001278571">
    <property type="component" value="Unassembled WGS sequence"/>
</dbReference>
<evidence type="ECO:0000313" key="2">
    <source>
        <dbReference type="EMBL" id="MDX2292217.1"/>
    </source>
</evidence>
<comment type="caution">
    <text evidence="2">The sequence shown here is derived from an EMBL/GenBank/DDBJ whole genome shotgun (WGS) entry which is preliminary data.</text>
</comment>
<reference evidence="2 3" key="1">
    <citation type="submission" date="2023-10" db="EMBL/GenBank/DDBJ databases">
        <authorList>
            <person name="Wang X.X."/>
        </authorList>
    </citation>
    <scope>NUCLEOTIDE SEQUENCE [LARGE SCALE GENOMIC DNA]</scope>
    <source>
        <strain evidence="2 3">NBRC 12816</strain>
    </source>
</reference>
<feature type="region of interest" description="Disordered" evidence="1">
    <location>
        <begin position="1"/>
        <end position="46"/>
    </location>
</feature>
<evidence type="ECO:0000313" key="3">
    <source>
        <dbReference type="Proteomes" id="UP001278571"/>
    </source>
</evidence>
<proteinExistence type="predicted"/>
<evidence type="ECO:0008006" key="4">
    <source>
        <dbReference type="Google" id="ProtNLM"/>
    </source>
</evidence>
<dbReference type="EMBL" id="JAWJZF010000294">
    <property type="protein sequence ID" value="MDX2292217.1"/>
    <property type="molecule type" value="Genomic_DNA"/>
</dbReference>
<feature type="non-terminal residue" evidence="2">
    <location>
        <position position="1"/>
    </location>
</feature>
<feature type="non-terminal residue" evidence="2">
    <location>
        <position position="106"/>
    </location>
</feature>
<name>A0ABU4K438_9ACTN</name>
<gene>
    <name evidence="2" type="ORF">R2363_08535</name>
</gene>
<accession>A0ABU4K438</accession>
<keyword evidence="3" id="KW-1185">Reference proteome</keyword>
<protein>
    <recommendedName>
        <fullName evidence="4">Histidine kinase</fullName>
    </recommendedName>
</protein>
<feature type="compositionally biased region" description="Basic and acidic residues" evidence="1">
    <location>
        <begin position="1"/>
        <end position="31"/>
    </location>
</feature>
<evidence type="ECO:0000256" key="1">
    <source>
        <dbReference type="SAM" id="MobiDB-lite"/>
    </source>
</evidence>